<accession>A0A8S5PV03</accession>
<proteinExistence type="predicted"/>
<organism evidence="1">
    <name type="scientific">Siphoviridae sp. ctg0K17</name>
    <dbReference type="NCBI Taxonomy" id="2825600"/>
    <lineage>
        <taxon>Viruses</taxon>
        <taxon>Duplodnaviria</taxon>
        <taxon>Heunggongvirae</taxon>
        <taxon>Uroviricota</taxon>
        <taxon>Caudoviricetes</taxon>
    </lineage>
</organism>
<evidence type="ECO:0000313" key="1">
    <source>
        <dbReference type="EMBL" id="DAE10903.1"/>
    </source>
</evidence>
<sequence>MFDSDMSITGKYATYWKALCKTPGNAVETSTNFKIFDSYISAYMVAPILGLMNHKKGVITDADKEIKDSAGMMAEVQIKYQKRLKYIYQLIILTDDTLNISDQERVMWAFNPSEDDVKRGMKLYTDYFFGGLDILYERFVKGCTTDDDFLTMIHQFVKETDDEYKMTEADIDLEKMLK</sequence>
<reference evidence="1" key="1">
    <citation type="journal article" date="2021" name="Proc. Natl. Acad. Sci. U.S.A.">
        <title>A Catalog of Tens of Thousands of Viruses from Human Metagenomes Reveals Hidden Associations with Chronic Diseases.</title>
        <authorList>
            <person name="Tisza M.J."/>
            <person name="Buck C.B."/>
        </authorList>
    </citation>
    <scope>NUCLEOTIDE SEQUENCE</scope>
    <source>
        <strain evidence="1">Ctg0K17</strain>
    </source>
</reference>
<protein>
    <submittedName>
        <fullName evidence="1">Uncharacterized protein</fullName>
    </submittedName>
</protein>
<dbReference type="EMBL" id="BK015522">
    <property type="protein sequence ID" value="DAE10903.1"/>
    <property type="molecule type" value="Genomic_DNA"/>
</dbReference>
<name>A0A8S5PV03_9CAUD</name>